<keyword evidence="3" id="KW-0808">Transferase</keyword>
<feature type="domain" description="Acyltransferase 3" evidence="2">
    <location>
        <begin position="15"/>
        <end position="291"/>
    </location>
</feature>
<gene>
    <name evidence="3" type="ORF">QRD43_14560</name>
</gene>
<comment type="caution">
    <text evidence="3">The sequence shown here is derived from an EMBL/GenBank/DDBJ whole genome shotgun (WGS) entry which is preliminary data.</text>
</comment>
<dbReference type="RefSeq" id="WP_285983226.1">
    <property type="nucleotide sequence ID" value="NZ_JASVDS010000004.1"/>
</dbReference>
<dbReference type="PANTHER" id="PTHR23028:SF53">
    <property type="entry name" value="ACYL_TRANSF_3 DOMAIN-CONTAINING PROTEIN"/>
    <property type="match status" value="1"/>
</dbReference>
<protein>
    <submittedName>
        <fullName evidence="3">Acyltransferase</fullName>
        <ecNumber evidence="3">2.3.-.-</ecNumber>
    </submittedName>
</protein>
<evidence type="ECO:0000313" key="3">
    <source>
        <dbReference type="EMBL" id="MDL5033133.1"/>
    </source>
</evidence>
<feature type="transmembrane region" description="Helical" evidence="1">
    <location>
        <begin position="160"/>
        <end position="178"/>
    </location>
</feature>
<dbReference type="InterPro" id="IPR050879">
    <property type="entry name" value="Acyltransferase_3"/>
</dbReference>
<keyword evidence="4" id="KW-1185">Reference proteome</keyword>
<dbReference type="EMBL" id="JASVDS010000004">
    <property type="protein sequence ID" value="MDL5033133.1"/>
    <property type="molecule type" value="Genomic_DNA"/>
</dbReference>
<name>A0ABT7LJV0_9BURK</name>
<accession>A0ABT7LJV0</accession>
<dbReference type="PANTHER" id="PTHR23028">
    <property type="entry name" value="ACETYLTRANSFERASE"/>
    <property type="match status" value="1"/>
</dbReference>
<proteinExistence type="predicted"/>
<evidence type="ECO:0000259" key="2">
    <source>
        <dbReference type="Pfam" id="PF01757"/>
    </source>
</evidence>
<reference evidence="3 4" key="1">
    <citation type="submission" date="2023-06" db="EMBL/GenBank/DDBJ databases">
        <title>Pelomonas sp. APW6 16S ribosomal RNA gene genome sequencing and assembly.</title>
        <authorList>
            <person name="Woo H."/>
        </authorList>
    </citation>
    <scope>NUCLEOTIDE SEQUENCE [LARGE SCALE GENOMIC DNA]</scope>
    <source>
        <strain evidence="3 4">APW6</strain>
    </source>
</reference>
<evidence type="ECO:0000256" key="1">
    <source>
        <dbReference type="SAM" id="Phobius"/>
    </source>
</evidence>
<organism evidence="3 4">
    <name type="scientific">Roseateles subflavus</name>
    <dbReference type="NCBI Taxonomy" id="3053353"/>
    <lineage>
        <taxon>Bacteria</taxon>
        <taxon>Pseudomonadati</taxon>
        <taxon>Pseudomonadota</taxon>
        <taxon>Betaproteobacteria</taxon>
        <taxon>Burkholderiales</taxon>
        <taxon>Sphaerotilaceae</taxon>
        <taxon>Roseateles</taxon>
    </lineage>
</organism>
<keyword evidence="1" id="KW-0472">Membrane</keyword>
<feature type="transmembrane region" description="Helical" evidence="1">
    <location>
        <begin position="214"/>
        <end position="233"/>
    </location>
</feature>
<evidence type="ECO:0000313" key="4">
    <source>
        <dbReference type="Proteomes" id="UP001238603"/>
    </source>
</evidence>
<dbReference type="InterPro" id="IPR002656">
    <property type="entry name" value="Acyl_transf_3_dom"/>
</dbReference>
<keyword evidence="3" id="KW-0012">Acyltransferase</keyword>
<dbReference type="EC" id="2.3.-.-" evidence="3"/>
<keyword evidence="1" id="KW-1133">Transmembrane helix</keyword>
<feature type="transmembrane region" description="Helical" evidence="1">
    <location>
        <begin position="298"/>
        <end position="318"/>
    </location>
</feature>
<dbReference type="Proteomes" id="UP001238603">
    <property type="component" value="Unassembled WGS sequence"/>
</dbReference>
<dbReference type="GO" id="GO:0016746">
    <property type="term" value="F:acyltransferase activity"/>
    <property type="evidence" value="ECO:0007669"/>
    <property type="project" value="UniProtKB-KW"/>
</dbReference>
<dbReference type="Pfam" id="PF01757">
    <property type="entry name" value="Acyl_transf_3"/>
    <property type="match status" value="1"/>
</dbReference>
<feature type="transmembrane region" description="Helical" evidence="1">
    <location>
        <begin position="83"/>
        <end position="103"/>
    </location>
</feature>
<sequence length="330" mass="36672">MTPAQPSPQPAVHIDYLDGWRGLAILLVLQSHFLPVKAWDSGALGVDLFFVLSGWLMAGMLFIKRQPLPTFFKRRISRIVPGFFTFVLLAYAMTAWCGTWPGIQDLLASLLFLRTYLPADAHIWGSAVPIGHLWSLNAEEHSYLYMALLVLLPLARRREHWVLLLTGVACLGVAYLYARAGRQAPAWGRLGTEVAAAPLMLSAGYRLLRERHPGGSAGWITPVAALLAALCYVKGAHWSTRTFAAPVLLAVAMNHLAQAGPWLQQALSAPWLRQCGLYSFSLYLWQQVFYVSRGAMPFGPLGALAFVALAGWCSYRLVELPARRFLNERW</sequence>
<feature type="transmembrane region" description="Helical" evidence="1">
    <location>
        <begin position="43"/>
        <end position="63"/>
    </location>
</feature>
<keyword evidence="1" id="KW-0812">Transmembrane</keyword>